<gene>
    <name evidence="2" type="ORF">CO657_09860</name>
</gene>
<accession>A0AAE5TX74</accession>
<organism evidence="2 3">
    <name type="scientific">Rhizobium acidisoli</name>
    <dbReference type="NCBI Taxonomy" id="1538158"/>
    <lineage>
        <taxon>Bacteria</taxon>
        <taxon>Pseudomonadati</taxon>
        <taxon>Pseudomonadota</taxon>
        <taxon>Alphaproteobacteria</taxon>
        <taxon>Hyphomicrobiales</taxon>
        <taxon>Rhizobiaceae</taxon>
        <taxon>Rhizobium/Agrobacterium group</taxon>
        <taxon>Rhizobium</taxon>
    </lineage>
</organism>
<keyword evidence="1" id="KW-0694">RNA-binding</keyword>
<evidence type="ECO:0000313" key="3">
    <source>
        <dbReference type="Proteomes" id="UP000220927"/>
    </source>
</evidence>
<dbReference type="InterPro" id="IPR009412">
    <property type="entry name" value="DUF1062"/>
</dbReference>
<dbReference type="KEGG" id="rad:CO657_09860"/>
<dbReference type="InterPro" id="IPR036986">
    <property type="entry name" value="S4_RNA-bd_sf"/>
</dbReference>
<sequence length="254" mass="28935">MPCAAPLSQLFSRPQHRHTAPARVFSCTISMDFRTEDQDDMCKTLRVRWTIIPKTAAQPWIACGGCGGLRAFACSGKIRLNANGRKLDAWLIYKCLTCERTWNRPIFERRNVRDIDPAILDALQSNDPDWIRAETFNLDALRRKSLRVDEFAEFEIAKEMRHETANWTTLAIELAVPVPTSTRLDRLLASELKLSRSRLQALHAEGMVRTDPEKADILRRRLRNGTLVTIDLSMEAEREQSWKALATGDSAAEQ</sequence>
<dbReference type="GO" id="GO:0003723">
    <property type="term" value="F:RNA binding"/>
    <property type="evidence" value="ECO:0007669"/>
    <property type="project" value="UniProtKB-KW"/>
</dbReference>
<keyword evidence="3" id="KW-1185">Reference proteome</keyword>
<dbReference type="AlphaFoldDB" id="A0AAE5TX74"/>
<reference evidence="2 3" key="1">
    <citation type="submission" date="2019-01" db="EMBL/GenBank/DDBJ databases">
        <title>Genomic insights into the origins and evolution of symbiotic genes in the Phaseolus vulgaris microsymbionts.</title>
        <authorList>
            <person name="Tong W."/>
        </authorList>
    </citation>
    <scope>NUCLEOTIDE SEQUENCE [LARGE SCALE GENOMIC DNA]</scope>
    <source>
        <strain evidence="2 3">FH23</strain>
    </source>
</reference>
<evidence type="ECO:0000313" key="2">
    <source>
        <dbReference type="EMBL" id="QAS78360.1"/>
    </source>
</evidence>
<dbReference type="SUPFAM" id="SSF55174">
    <property type="entry name" value="Alpha-L RNA-binding motif"/>
    <property type="match status" value="1"/>
</dbReference>
<name>A0AAE5TX74_9HYPH</name>
<dbReference type="Pfam" id="PF06353">
    <property type="entry name" value="DUF1062"/>
    <property type="match status" value="1"/>
</dbReference>
<proteinExistence type="predicted"/>
<dbReference type="PROSITE" id="PS50889">
    <property type="entry name" value="S4"/>
    <property type="match status" value="1"/>
</dbReference>
<dbReference type="EMBL" id="CP034998">
    <property type="protein sequence ID" value="QAS78360.1"/>
    <property type="molecule type" value="Genomic_DNA"/>
</dbReference>
<dbReference type="Gene3D" id="3.10.290.10">
    <property type="entry name" value="RNA-binding S4 domain"/>
    <property type="match status" value="1"/>
</dbReference>
<evidence type="ECO:0000256" key="1">
    <source>
        <dbReference type="PROSITE-ProRule" id="PRU00182"/>
    </source>
</evidence>
<dbReference type="RefSeq" id="WP_082366274.1">
    <property type="nucleotide sequence ID" value="NZ_CP034998.1"/>
</dbReference>
<protein>
    <submittedName>
        <fullName evidence="2">DUF1062 domain-containing protein</fullName>
    </submittedName>
</protein>
<dbReference type="Proteomes" id="UP000220927">
    <property type="component" value="Chromosome"/>
</dbReference>